<organism evidence="1 2">
    <name type="scientific">Aquincola tertiaricarbonis</name>
    <dbReference type="NCBI Taxonomy" id="391953"/>
    <lineage>
        <taxon>Bacteria</taxon>
        <taxon>Pseudomonadati</taxon>
        <taxon>Pseudomonadota</taxon>
        <taxon>Betaproteobacteria</taxon>
        <taxon>Burkholderiales</taxon>
        <taxon>Sphaerotilaceae</taxon>
        <taxon>Aquincola</taxon>
    </lineage>
</organism>
<evidence type="ECO:0000313" key="2">
    <source>
        <dbReference type="Proteomes" id="UP001056201"/>
    </source>
</evidence>
<dbReference type="Proteomes" id="UP001056201">
    <property type="component" value="Chromosome 2"/>
</dbReference>
<reference evidence="1" key="1">
    <citation type="submission" date="2022-05" db="EMBL/GenBank/DDBJ databases">
        <title>An RpoN-dependent PEP-CTERM gene is involved in floc formation of an Aquincola tertiaricarbonis strain.</title>
        <authorList>
            <person name="Qiu D."/>
            <person name="Xia M."/>
        </authorList>
    </citation>
    <scope>NUCLEOTIDE SEQUENCE</scope>
    <source>
        <strain evidence="1">RN12</strain>
    </source>
</reference>
<proteinExistence type="predicted"/>
<evidence type="ECO:0000313" key="1">
    <source>
        <dbReference type="EMBL" id="URI11027.1"/>
    </source>
</evidence>
<accession>A0ABY4SFY5</accession>
<sequence length="63" mass="7231">MTSEEEAQADRRDLQPVVIDGEREALERRLMWAILFDHPDKERLARQLTPAANSTLALKDPSE</sequence>
<dbReference type="RefSeq" id="WP_250199225.1">
    <property type="nucleotide sequence ID" value="NZ_CP097636.1"/>
</dbReference>
<keyword evidence="2" id="KW-1185">Reference proteome</keyword>
<protein>
    <submittedName>
        <fullName evidence="1">Uncharacterized protein</fullName>
    </submittedName>
</protein>
<dbReference type="EMBL" id="CP097636">
    <property type="protein sequence ID" value="URI11027.1"/>
    <property type="molecule type" value="Genomic_DNA"/>
</dbReference>
<gene>
    <name evidence="1" type="ORF">MW290_18840</name>
</gene>
<name>A0ABY4SFY5_AQUTE</name>